<reference evidence="1 2" key="1">
    <citation type="journal article" date="2023" name="Mol. Ecol. Resour.">
        <title>Chromosome-level genome assembly of a triploid poplar Populus alba 'Berolinensis'.</title>
        <authorList>
            <person name="Chen S."/>
            <person name="Yu Y."/>
            <person name="Wang X."/>
            <person name="Wang S."/>
            <person name="Zhang T."/>
            <person name="Zhou Y."/>
            <person name="He R."/>
            <person name="Meng N."/>
            <person name="Wang Y."/>
            <person name="Liu W."/>
            <person name="Liu Z."/>
            <person name="Liu J."/>
            <person name="Guo Q."/>
            <person name="Huang H."/>
            <person name="Sederoff R.R."/>
            <person name="Wang G."/>
            <person name="Qu G."/>
            <person name="Chen S."/>
        </authorList>
    </citation>
    <scope>NUCLEOTIDE SEQUENCE [LARGE SCALE GENOMIC DNA]</scope>
    <source>
        <strain evidence="1">SC-2020</strain>
    </source>
</reference>
<proteinExistence type="predicted"/>
<comment type="caution">
    <text evidence="1">The sequence shown here is derived from an EMBL/GenBank/DDBJ whole genome shotgun (WGS) entry which is preliminary data.</text>
</comment>
<accession>A0AAD6W646</accession>
<evidence type="ECO:0000313" key="1">
    <source>
        <dbReference type="EMBL" id="KAJ7000743.1"/>
    </source>
</evidence>
<evidence type="ECO:0000313" key="2">
    <source>
        <dbReference type="Proteomes" id="UP001164929"/>
    </source>
</evidence>
<organism evidence="1 2">
    <name type="scientific">Populus alba x Populus x berolinensis</name>
    <dbReference type="NCBI Taxonomy" id="444605"/>
    <lineage>
        <taxon>Eukaryota</taxon>
        <taxon>Viridiplantae</taxon>
        <taxon>Streptophyta</taxon>
        <taxon>Embryophyta</taxon>
        <taxon>Tracheophyta</taxon>
        <taxon>Spermatophyta</taxon>
        <taxon>Magnoliopsida</taxon>
        <taxon>eudicotyledons</taxon>
        <taxon>Gunneridae</taxon>
        <taxon>Pentapetalae</taxon>
        <taxon>rosids</taxon>
        <taxon>fabids</taxon>
        <taxon>Malpighiales</taxon>
        <taxon>Salicaceae</taxon>
        <taxon>Saliceae</taxon>
        <taxon>Populus</taxon>
    </lineage>
</organism>
<dbReference type="AlphaFoldDB" id="A0AAD6W646"/>
<dbReference type="Proteomes" id="UP001164929">
    <property type="component" value="Chromosome 4"/>
</dbReference>
<protein>
    <submittedName>
        <fullName evidence="1">Uncharacterized protein</fullName>
    </submittedName>
</protein>
<name>A0AAD6W646_9ROSI</name>
<keyword evidence="2" id="KW-1185">Reference proteome</keyword>
<gene>
    <name evidence="1" type="ORF">NC653_011255</name>
</gene>
<sequence length="67" mass="7786">MFCDASWMEPSSGEFSGKRSCSWYFRSRRDWEVMGGDQRGEEIRNAKDKRWKGLVLEAVTEGGRSFT</sequence>
<dbReference type="EMBL" id="JAQIZT010000004">
    <property type="protein sequence ID" value="KAJ7000743.1"/>
    <property type="molecule type" value="Genomic_DNA"/>
</dbReference>